<organism evidence="2 3">
    <name type="scientific">Metarhizium humberi</name>
    <dbReference type="NCBI Taxonomy" id="2596975"/>
    <lineage>
        <taxon>Eukaryota</taxon>
        <taxon>Fungi</taxon>
        <taxon>Dikarya</taxon>
        <taxon>Ascomycota</taxon>
        <taxon>Pezizomycotina</taxon>
        <taxon>Sordariomycetes</taxon>
        <taxon>Hypocreomycetidae</taxon>
        <taxon>Hypocreales</taxon>
        <taxon>Clavicipitaceae</taxon>
        <taxon>Metarhizium</taxon>
    </lineage>
</organism>
<dbReference type="Pfam" id="PF17110">
    <property type="entry name" value="TFB6"/>
    <property type="match status" value="1"/>
</dbReference>
<feature type="region of interest" description="Disordered" evidence="1">
    <location>
        <begin position="281"/>
        <end position="301"/>
    </location>
</feature>
<dbReference type="InterPro" id="IPR031349">
    <property type="entry name" value="Tfb6"/>
</dbReference>
<evidence type="ECO:0000313" key="2">
    <source>
        <dbReference type="EMBL" id="KAH0596568.1"/>
    </source>
</evidence>
<evidence type="ECO:0000256" key="1">
    <source>
        <dbReference type="SAM" id="MobiDB-lite"/>
    </source>
</evidence>
<dbReference type="GO" id="GO:0005675">
    <property type="term" value="C:transcription factor TFIIH holo complex"/>
    <property type="evidence" value="ECO:0007669"/>
    <property type="project" value="TreeGrafter"/>
</dbReference>
<dbReference type="AlphaFoldDB" id="A0A9P8S7P5"/>
<proteinExistence type="predicted"/>
<name>A0A9P8S7P5_9HYPO</name>
<feature type="region of interest" description="Disordered" evidence="1">
    <location>
        <begin position="216"/>
        <end position="258"/>
    </location>
</feature>
<dbReference type="PANTHER" id="PTHR37781:SF1">
    <property type="entry name" value="ADR380WP"/>
    <property type="match status" value="1"/>
</dbReference>
<keyword evidence="3" id="KW-1185">Reference proteome</keyword>
<gene>
    <name evidence="2" type="ORF">MHUMG1_05686</name>
</gene>
<dbReference type="PANTHER" id="PTHR37781">
    <property type="entry name" value="TFIIH COMPLEX SUBUNIT"/>
    <property type="match status" value="1"/>
</dbReference>
<evidence type="ECO:0000313" key="3">
    <source>
        <dbReference type="Proteomes" id="UP000764110"/>
    </source>
</evidence>
<feature type="compositionally biased region" description="Acidic residues" evidence="1">
    <location>
        <begin position="220"/>
        <end position="239"/>
    </location>
</feature>
<sequence length="301" mass="33355">MDDQSTIPEPGGFIRQTGLPSPAPSSASTRPLAGLPHPRGHSLRPGSSKEDMVRRYVEERLLHISRRYVKKFGNPNPGDEVVGFKSFGEVAKELDGLVNVLWKSGTRAYQRFALFPRLFPNTNHLVLASLQIPFLLKLASDFTQYVRSFPPSPRATFELLRKLDHCFASLLRGQDMDTNETLPGFENGLRAGMTTTDMVRCRSLVEQTRVLIVEVLSSGDVDDEDDEDEDEDTDMDMDGGESAAEAGGNRTPTPWDVEEERLHMDAARIYENTIVQLGERLGDPLGSENKIDSSAVCSTAD</sequence>
<accession>A0A9P8S7P5</accession>
<protein>
    <recommendedName>
        <fullName evidence="4">Meiotic recombination protein DMC1</fullName>
    </recommendedName>
</protein>
<evidence type="ECO:0008006" key="4">
    <source>
        <dbReference type="Google" id="ProtNLM"/>
    </source>
</evidence>
<reference evidence="2 3" key="1">
    <citation type="submission" date="2020-07" db="EMBL/GenBank/DDBJ databases">
        <title>Metarhizium humberi genome.</title>
        <authorList>
            <person name="Lysoe E."/>
        </authorList>
    </citation>
    <scope>NUCLEOTIDE SEQUENCE [LARGE SCALE GENOMIC DNA]</scope>
    <source>
        <strain evidence="2 3">ESALQ1638</strain>
    </source>
</reference>
<dbReference type="EMBL" id="JACEFI010000009">
    <property type="protein sequence ID" value="KAH0596568.1"/>
    <property type="molecule type" value="Genomic_DNA"/>
</dbReference>
<comment type="caution">
    <text evidence="2">The sequence shown here is derived from an EMBL/GenBank/DDBJ whole genome shotgun (WGS) entry which is preliminary data.</text>
</comment>
<dbReference type="Proteomes" id="UP000764110">
    <property type="component" value="Unassembled WGS sequence"/>
</dbReference>
<feature type="region of interest" description="Disordered" evidence="1">
    <location>
        <begin position="1"/>
        <end position="51"/>
    </location>
</feature>